<dbReference type="Proteomes" id="UP000482209">
    <property type="component" value="Unassembled WGS sequence"/>
</dbReference>
<dbReference type="InterPro" id="IPR037126">
    <property type="entry name" value="PdaC/RsiV-like_sf"/>
</dbReference>
<dbReference type="Gene3D" id="3.30.565.40">
    <property type="entry name" value="Fervidobacterium nodosum Rt17-B1 like"/>
    <property type="match status" value="1"/>
</dbReference>
<dbReference type="InterPro" id="IPR021729">
    <property type="entry name" value="DUF3298"/>
</dbReference>
<evidence type="ECO:0000313" key="3">
    <source>
        <dbReference type="EMBL" id="MSS62479.1"/>
    </source>
</evidence>
<keyword evidence="1" id="KW-0812">Transmembrane</keyword>
<keyword evidence="4" id="KW-1185">Reference proteome</keyword>
<dbReference type="EMBL" id="VUMT01000001">
    <property type="protein sequence ID" value="MSS62479.1"/>
    <property type="molecule type" value="Genomic_DNA"/>
</dbReference>
<evidence type="ECO:0000256" key="1">
    <source>
        <dbReference type="SAM" id="Phobius"/>
    </source>
</evidence>
<gene>
    <name evidence="3" type="ORF">FYJ58_01040</name>
</gene>
<accession>A0A6L5XV47</accession>
<reference evidence="3 4" key="1">
    <citation type="submission" date="2019-08" db="EMBL/GenBank/DDBJ databases">
        <title>In-depth cultivation of the pig gut microbiome towards novel bacterial diversity and tailored functional studies.</title>
        <authorList>
            <person name="Wylensek D."/>
            <person name="Hitch T.C.A."/>
            <person name="Clavel T."/>
        </authorList>
    </citation>
    <scope>NUCLEOTIDE SEQUENCE [LARGE SCALE GENOMIC DNA]</scope>
    <source>
        <strain evidence="3 4">WCA-693-APC-MOT-I</strain>
    </source>
</reference>
<evidence type="ECO:0000259" key="2">
    <source>
        <dbReference type="Pfam" id="PF11738"/>
    </source>
</evidence>
<dbReference type="RefSeq" id="WP_154515933.1">
    <property type="nucleotide sequence ID" value="NZ_VUMT01000001.1"/>
</dbReference>
<dbReference type="Gene3D" id="3.90.640.20">
    <property type="entry name" value="Heat-shock cognate protein, ATPase"/>
    <property type="match status" value="1"/>
</dbReference>
<keyword evidence="1" id="KW-0472">Membrane</keyword>
<comment type="caution">
    <text evidence="3">The sequence shown here is derived from an EMBL/GenBank/DDBJ whole genome shotgun (WGS) entry which is preliminary data.</text>
</comment>
<name>A0A6L5XV47_9FIRM</name>
<proteinExistence type="predicted"/>
<protein>
    <submittedName>
        <fullName evidence="3">DUF3298 and DUF4163 domain-containing protein</fullName>
    </submittedName>
</protein>
<evidence type="ECO:0000313" key="4">
    <source>
        <dbReference type="Proteomes" id="UP000482209"/>
    </source>
</evidence>
<keyword evidence="1" id="KW-1133">Transmembrane helix</keyword>
<feature type="domain" description="DUF3298" evidence="2">
    <location>
        <begin position="199"/>
        <end position="282"/>
    </location>
</feature>
<organism evidence="3 4">
    <name type="scientific">Velocimicrobium porci</name>
    <dbReference type="NCBI Taxonomy" id="2606634"/>
    <lineage>
        <taxon>Bacteria</taxon>
        <taxon>Bacillati</taxon>
        <taxon>Bacillota</taxon>
        <taxon>Clostridia</taxon>
        <taxon>Lachnospirales</taxon>
        <taxon>Lachnospiraceae</taxon>
        <taxon>Velocimicrobium</taxon>
    </lineage>
</organism>
<dbReference type="AlphaFoldDB" id="A0A6L5XV47"/>
<feature type="transmembrane region" description="Helical" evidence="1">
    <location>
        <begin position="46"/>
        <end position="64"/>
    </location>
</feature>
<dbReference type="Pfam" id="PF11738">
    <property type="entry name" value="DUF3298"/>
    <property type="match status" value="1"/>
</dbReference>
<sequence>MNLKDELKEMKQEYDNIEIPEACLNRIQQGIDMAKMEKKRASKKKAVRNWAVSVVAASVVFIVLPNTNQSVAQAMEKIPVIGNIVKVVTFNRYEVKQGTMEADVKVPQIETNKNKEASEGVKKVNKDIKAYTDKLIASFNEDMEKNGEHEALDVSYDVITDNDKLFSLKITAVETMASAVETVRYYHLDKETGKVLELKDLFKENADYVSIITDYIKKEMRKQMKDEEKTYFLDSEDMPEYDFQKIKKNQNFYFNKSGNLVIAFDEYEVAPGYMGCPEFEIPNQVIENILK</sequence>